<reference evidence="1 2" key="1">
    <citation type="submission" date="2020-08" db="EMBL/GenBank/DDBJ databases">
        <title>Genomic Encyclopedia of Type Strains, Phase IV (KMG-V): Genome sequencing to study the core and pangenomes of soil and plant-associated prokaryotes.</title>
        <authorList>
            <person name="Whitman W."/>
        </authorList>
    </citation>
    <scope>NUCLEOTIDE SEQUENCE [LARGE SCALE GENOMIC DNA]</scope>
    <source>
        <strain evidence="1 2">SEMIA 4089</strain>
    </source>
</reference>
<proteinExistence type="predicted"/>
<accession>A0A7W6R423</accession>
<protein>
    <submittedName>
        <fullName evidence="1">Uncharacterized protein</fullName>
    </submittedName>
</protein>
<organism evidence="1 2">
    <name type="scientific">Rhizobium esperanzae</name>
    <dbReference type="NCBI Taxonomy" id="1967781"/>
    <lineage>
        <taxon>Bacteria</taxon>
        <taxon>Pseudomonadati</taxon>
        <taxon>Pseudomonadota</taxon>
        <taxon>Alphaproteobacteria</taxon>
        <taxon>Hyphomicrobiales</taxon>
        <taxon>Rhizobiaceae</taxon>
        <taxon>Rhizobium/Agrobacterium group</taxon>
        <taxon>Rhizobium</taxon>
    </lineage>
</organism>
<evidence type="ECO:0000313" key="1">
    <source>
        <dbReference type="EMBL" id="MBB4236289.1"/>
    </source>
</evidence>
<gene>
    <name evidence="1" type="ORF">GGD57_002867</name>
</gene>
<dbReference type="Proteomes" id="UP000540909">
    <property type="component" value="Unassembled WGS sequence"/>
</dbReference>
<name>A0A7W6R423_9HYPH</name>
<evidence type="ECO:0000313" key="2">
    <source>
        <dbReference type="Proteomes" id="UP000540909"/>
    </source>
</evidence>
<dbReference type="EMBL" id="JACIFY010000009">
    <property type="protein sequence ID" value="MBB4236289.1"/>
    <property type="molecule type" value="Genomic_DNA"/>
</dbReference>
<comment type="caution">
    <text evidence="1">The sequence shown here is derived from an EMBL/GenBank/DDBJ whole genome shotgun (WGS) entry which is preliminary data.</text>
</comment>
<sequence>MTPAPPAIEPAADVLLTLPKSTESAPPALMLADTPPIASTELTIVEPLAMTRRVCRG</sequence>
<dbReference type="AlphaFoldDB" id="A0A7W6R423"/>